<keyword evidence="1" id="KW-0472">Membrane</keyword>
<name>A0A645E0R4_9ZZZZ</name>
<gene>
    <name evidence="2" type="ORF">SDC9_142296</name>
</gene>
<dbReference type="AlphaFoldDB" id="A0A645E0R4"/>
<proteinExistence type="predicted"/>
<evidence type="ECO:0000313" key="2">
    <source>
        <dbReference type="EMBL" id="MPM95145.1"/>
    </source>
</evidence>
<keyword evidence="1" id="KW-1133">Transmembrane helix</keyword>
<dbReference type="EMBL" id="VSSQ01041671">
    <property type="protein sequence ID" value="MPM95145.1"/>
    <property type="molecule type" value="Genomic_DNA"/>
</dbReference>
<accession>A0A645E0R4</accession>
<keyword evidence="1" id="KW-0812">Transmembrane</keyword>
<protein>
    <submittedName>
        <fullName evidence="2">Uncharacterized protein</fullName>
    </submittedName>
</protein>
<sequence length="185" mass="20238">MPAIPVLTASHVNRYIPKNFPKSNPAAMAQVTSPTNSPLPLNTTPALAKANKGKITKFTARCRLSSSDCRGLITRSEADSTRFSMAICLLVSTISSSFVTGNILIVCRMRSMYFPTSKRGRAGITKASNTPAMVLCMPDCKKRYQITIPISMKKVLLVDTLLPMRNNISNKTPAQAKYPRLTCLL</sequence>
<reference evidence="2" key="1">
    <citation type="submission" date="2019-08" db="EMBL/GenBank/DDBJ databases">
        <authorList>
            <person name="Kucharzyk K."/>
            <person name="Murdoch R.W."/>
            <person name="Higgins S."/>
            <person name="Loffler F."/>
        </authorList>
    </citation>
    <scope>NUCLEOTIDE SEQUENCE</scope>
</reference>
<organism evidence="2">
    <name type="scientific">bioreactor metagenome</name>
    <dbReference type="NCBI Taxonomy" id="1076179"/>
    <lineage>
        <taxon>unclassified sequences</taxon>
        <taxon>metagenomes</taxon>
        <taxon>ecological metagenomes</taxon>
    </lineage>
</organism>
<feature type="transmembrane region" description="Helical" evidence="1">
    <location>
        <begin position="83"/>
        <end position="107"/>
    </location>
</feature>
<comment type="caution">
    <text evidence="2">The sequence shown here is derived from an EMBL/GenBank/DDBJ whole genome shotgun (WGS) entry which is preliminary data.</text>
</comment>
<evidence type="ECO:0000256" key="1">
    <source>
        <dbReference type="SAM" id="Phobius"/>
    </source>
</evidence>